<evidence type="ECO:0000313" key="31">
    <source>
        <dbReference type="Proteomes" id="UP000014500"/>
    </source>
</evidence>
<dbReference type="GO" id="GO:0005654">
    <property type="term" value="C:nucleoplasm"/>
    <property type="evidence" value="ECO:0007669"/>
    <property type="project" value="UniProtKB-SubCell"/>
</dbReference>
<dbReference type="GO" id="GO:0005856">
    <property type="term" value="C:cytoskeleton"/>
    <property type="evidence" value="ECO:0007669"/>
    <property type="project" value="UniProtKB-SubCell"/>
</dbReference>
<evidence type="ECO:0000256" key="15">
    <source>
        <dbReference type="ARBA" id="ARBA00023136"/>
    </source>
</evidence>
<evidence type="ECO:0000256" key="7">
    <source>
        <dbReference type="ARBA" id="ARBA00022475"/>
    </source>
</evidence>
<feature type="transmembrane region" description="Helical" evidence="28">
    <location>
        <begin position="241"/>
        <end position="260"/>
    </location>
</feature>
<comment type="function">
    <text evidence="22">Transmembrane protein that plays important roles in connecting the extracellular matrix to the cytoskeleton. Acts as a cell adhesion receptor in both muscle and non-muscle tissues. Receptor for both DMD and UTRN and, through these interactions, scaffolds axin to the cytoskeleton. Also functions in cell adhesion-mediated signaling and implicated in cell polarity.</text>
</comment>
<keyword evidence="10" id="KW-0597">Phosphoprotein</keyword>
<feature type="transmembrane region" description="Helical" evidence="28">
    <location>
        <begin position="152"/>
        <end position="174"/>
    </location>
</feature>
<feature type="compositionally biased region" description="Polar residues" evidence="27">
    <location>
        <begin position="1384"/>
        <end position="1401"/>
    </location>
</feature>
<keyword evidence="13 28" id="KW-1133">Transmembrane helix</keyword>
<evidence type="ECO:0000256" key="21">
    <source>
        <dbReference type="ARBA" id="ARBA00023567"/>
    </source>
</evidence>
<feature type="compositionally biased region" description="Basic and acidic residues" evidence="27">
    <location>
        <begin position="1322"/>
        <end position="1341"/>
    </location>
</feature>
<evidence type="ECO:0000256" key="20">
    <source>
        <dbReference type="ARBA" id="ARBA00023257"/>
    </source>
</evidence>
<proteinExistence type="predicted"/>
<dbReference type="PhylomeDB" id="T1IV57"/>
<dbReference type="Proteomes" id="UP000014500">
    <property type="component" value="Unassembled WGS sequence"/>
</dbReference>
<dbReference type="SMART" id="SM00736">
    <property type="entry name" value="CADG"/>
    <property type="match status" value="3"/>
</dbReference>
<feature type="transmembrane region" description="Helical" evidence="28">
    <location>
        <begin position="99"/>
        <end position="121"/>
    </location>
</feature>
<reference evidence="30" key="2">
    <citation type="submission" date="2015-02" db="UniProtKB">
        <authorList>
            <consortium name="EnsemblMetazoa"/>
        </authorList>
    </citation>
    <scope>IDENTIFICATION</scope>
</reference>
<feature type="compositionally biased region" description="Basic residues" evidence="27">
    <location>
        <begin position="1371"/>
        <end position="1383"/>
    </location>
</feature>
<dbReference type="GO" id="GO:0007411">
    <property type="term" value="P:axon guidance"/>
    <property type="evidence" value="ECO:0007669"/>
    <property type="project" value="TreeGrafter"/>
</dbReference>
<name>T1IV57_STRMM</name>
<dbReference type="Pfam" id="PF18424">
    <property type="entry name" value="a_DG1_N2"/>
    <property type="match status" value="1"/>
</dbReference>
<keyword evidence="17" id="KW-0325">Glycoprotein</keyword>
<dbReference type="GO" id="GO:0016011">
    <property type="term" value="C:dystroglycan complex"/>
    <property type="evidence" value="ECO:0007669"/>
    <property type="project" value="TreeGrafter"/>
</dbReference>
<dbReference type="GO" id="GO:0021675">
    <property type="term" value="P:nerve development"/>
    <property type="evidence" value="ECO:0007669"/>
    <property type="project" value="TreeGrafter"/>
</dbReference>
<dbReference type="EnsemblMetazoa" id="SMAR005048-RA">
    <property type="protein sequence ID" value="SMAR005048-PA"/>
    <property type="gene ID" value="SMAR005048"/>
</dbReference>
<dbReference type="Gene3D" id="2.60.40.10">
    <property type="entry name" value="Immunoglobulins"/>
    <property type="match status" value="3"/>
</dbReference>
<dbReference type="GO" id="GO:0043236">
    <property type="term" value="F:laminin binding"/>
    <property type="evidence" value="ECO:0007669"/>
    <property type="project" value="TreeGrafter"/>
</dbReference>
<dbReference type="Pfam" id="PF05454">
    <property type="entry name" value="DAG1"/>
    <property type="match status" value="2"/>
</dbReference>
<evidence type="ECO:0000256" key="17">
    <source>
        <dbReference type="ARBA" id="ARBA00023180"/>
    </source>
</evidence>
<dbReference type="STRING" id="126957.T1IV57"/>
<dbReference type="GO" id="GO:0005509">
    <property type="term" value="F:calcium ion binding"/>
    <property type="evidence" value="ECO:0007669"/>
    <property type="project" value="InterPro"/>
</dbReference>
<accession>T1IV57</accession>
<dbReference type="EMBL" id="JH431575">
    <property type="status" value="NOT_ANNOTATED_CDS"/>
    <property type="molecule type" value="Genomic_DNA"/>
</dbReference>
<dbReference type="GO" id="GO:0042383">
    <property type="term" value="C:sarcolemma"/>
    <property type="evidence" value="ECO:0007669"/>
    <property type="project" value="UniProtKB-SubCell"/>
</dbReference>
<dbReference type="HOGENOM" id="CLU_252272_0_0_1"/>
<feature type="transmembrane region" description="Helical" evidence="28">
    <location>
        <begin position="33"/>
        <end position="51"/>
    </location>
</feature>
<reference evidence="31" key="1">
    <citation type="submission" date="2011-05" db="EMBL/GenBank/DDBJ databases">
        <authorList>
            <person name="Richards S.R."/>
            <person name="Qu J."/>
            <person name="Jiang H."/>
            <person name="Jhangiani S.N."/>
            <person name="Agravi P."/>
            <person name="Goodspeed R."/>
            <person name="Gross S."/>
            <person name="Mandapat C."/>
            <person name="Jackson L."/>
            <person name="Mathew T."/>
            <person name="Pu L."/>
            <person name="Thornton R."/>
            <person name="Saada N."/>
            <person name="Wilczek-Boney K.B."/>
            <person name="Lee S."/>
            <person name="Kovar C."/>
            <person name="Wu Y."/>
            <person name="Scherer S.E."/>
            <person name="Worley K.C."/>
            <person name="Muzny D.M."/>
            <person name="Gibbs R."/>
        </authorList>
    </citation>
    <scope>NUCLEOTIDE SEQUENCE</scope>
    <source>
        <strain evidence="31">Brora</strain>
    </source>
</reference>
<dbReference type="InterPro" id="IPR015919">
    <property type="entry name" value="Cadherin-like_sf"/>
</dbReference>
<evidence type="ECO:0000256" key="18">
    <source>
        <dbReference type="ARBA" id="ARBA00023212"/>
    </source>
</evidence>
<evidence type="ECO:0000256" key="11">
    <source>
        <dbReference type="ARBA" id="ARBA00022692"/>
    </source>
</evidence>
<dbReference type="PROSITE" id="PS51699">
    <property type="entry name" value="SEA_DG"/>
    <property type="match status" value="2"/>
</dbReference>
<keyword evidence="16" id="KW-1015">Disulfide bond</keyword>
<keyword evidence="11 28" id="KW-0812">Transmembrane</keyword>
<protein>
    <recommendedName>
        <fullName evidence="23">Dystroglycan 1</fullName>
    </recommendedName>
    <alternativeName>
        <fullName evidence="25">Dystroglycan</fullName>
    </alternativeName>
    <alternativeName>
        <fullName evidence="24">Dystrophin-associated glycoprotein 1</fullName>
    </alternativeName>
</protein>
<dbReference type="PANTHER" id="PTHR21559">
    <property type="entry name" value="DYSTROGLYCAN-RELATED"/>
    <property type="match status" value="1"/>
</dbReference>
<evidence type="ECO:0000256" key="5">
    <source>
        <dbReference type="ARBA" id="ARBA00004251"/>
    </source>
</evidence>
<dbReference type="InterPro" id="IPR041631">
    <property type="entry name" value="Alpha_DG1_N2"/>
</dbReference>
<evidence type="ECO:0000256" key="27">
    <source>
        <dbReference type="SAM" id="MobiDB-lite"/>
    </source>
</evidence>
<keyword evidence="7" id="KW-1003">Cell membrane</keyword>
<dbReference type="InterPro" id="IPR005821">
    <property type="entry name" value="Ion_trans_dom"/>
</dbReference>
<evidence type="ECO:0000256" key="24">
    <source>
        <dbReference type="ARBA" id="ARBA00030092"/>
    </source>
</evidence>
<feature type="transmembrane region" description="Helical" evidence="28">
    <location>
        <begin position="215"/>
        <end position="234"/>
    </location>
</feature>
<feature type="transmembrane region" description="Helical" evidence="28">
    <location>
        <begin position="63"/>
        <end position="87"/>
    </location>
</feature>
<feature type="domain" description="Peptidase S72" evidence="29">
    <location>
        <begin position="1131"/>
        <end position="1240"/>
    </location>
</feature>
<dbReference type="Gene3D" id="3.30.70.1040">
    <property type="entry name" value="Dystroglycan, domain 2"/>
    <property type="match status" value="1"/>
</dbReference>
<feature type="region of interest" description="Disordered" evidence="27">
    <location>
        <begin position="1322"/>
        <end position="1434"/>
    </location>
</feature>
<evidence type="ECO:0000256" key="1">
    <source>
        <dbReference type="ARBA" id="ARBA00004135"/>
    </source>
</evidence>
<organism evidence="30 31">
    <name type="scientific">Strigamia maritima</name>
    <name type="common">European centipede</name>
    <name type="synonym">Geophilus maritimus</name>
    <dbReference type="NCBI Taxonomy" id="126957"/>
    <lineage>
        <taxon>Eukaryota</taxon>
        <taxon>Metazoa</taxon>
        <taxon>Ecdysozoa</taxon>
        <taxon>Arthropoda</taxon>
        <taxon>Myriapoda</taxon>
        <taxon>Chilopoda</taxon>
        <taxon>Pleurostigmophora</taxon>
        <taxon>Geophilomorpha</taxon>
        <taxon>Linotaeniidae</taxon>
        <taxon>Strigamia</taxon>
    </lineage>
</organism>
<evidence type="ECO:0000256" key="22">
    <source>
        <dbReference type="ARBA" id="ARBA00024991"/>
    </source>
</evidence>
<evidence type="ECO:0000256" key="28">
    <source>
        <dbReference type="SAM" id="Phobius"/>
    </source>
</evidence>
<evidence type="ECO:0000256" key="23">
    <source>
        <dbReference type="ARBA" id="ARBA00026224"/>
    </source>
</evidence>
<dbReference type="GO" id="GO:0002009">
    <property type="term" value="P:morphogenesis of an epithelium"/>
    <property type="evidence" value="ECO:0007669"/>
    <property type="project" value="TreeGrafter"/>
</dbReference>
<dbReference type="InterPro" id="IPR013783">
    <property type="entry name" value="Ig-like_fold"/>
</dbReference>
<feature type="compositionally biased region" description="Basic residues" evidence="27">
    <location>
        <begin position="664"/>
        <end position="683"/>
    </location>
</feature>
<comment type="subcellular location">
    <subcellularLocation>
        <location evidence="1">Cell membrane</location>
        <location evidence="1">Sarcolemma</location>
    </subcellularLocation>
    <subcellularLocation>
        <location evidence="5">Cell membrane</location>
        <topology evidence="5">Single-pass type I membrane protein</topology>
    </subcellularLocation>
    <subcellularLocation>
        <location evidence="4">Cytoplasm</location>
        <location evidence="4">Cytoskeleton</location>
    </subcellularLocation>
    <subcellularLocation>
        <location evidence="2">Membrane</location>
        <topology evidence="2">Multi-pass membrane protein</topology>
    </subcellularLocation>
    <subcellularLocation>
        <location evidence="6">Nucleus</location>
        <location evidence="6">Nucleoplasm</location>
    </subcellularLocation>
    <subcellularLocation>
        <location evidence="26">Postsynaptic cell membrane</location>
    </subcellularLocation>
    <subcellularLocation>
        <location evidence="3">Secreted</location>
        <location evidence="3">Extracellular space</location>
    </subcellularLocation>
</comment>
<evidence type="ECO:0000256" key="4">
    <source>
        <dbReference type="ARBA" id="ARBA00004245"/>
    </source>
</evidence>
<keyword evidence="15 28" id="KW-0472">Membrane</keyword>
<evidence type="ECO:0000256" key="25">
    <source>
        <dbReference type="ARBA" id="ARBA00031034"/>
    </source>
</evidence>
<keyword evidence="12" id="KW-0732">Signal</keyword>
<dbReference type="InterPro" id="IPR027468">
    <property type="entry name" value="Alpha-dystroglycan_domain_2"/>
</dbReference>
<dbReference type="GO" id="GO:0045211">
    <property type="term" value="C:postsynaptic membrane"/>
    <property type="evidence" value="ECO:0007669"/>
    <property type="project" value="UniProtKB-SubCell"/>
</dbReference>
<evidence type="ECO:0000256" key="6">
    <source>
        <dbReference type="ARBA" id="ARBA00004642"/>
    </source>
</evidence>
<dbReference type="GO" id="GO:0005576">
    <property type="term" value="C:extracellular region"/>
    <property type="evidence" value="ECO:0007669"/>
    <property type="project" value="UniProtKB-SubCell"/>
</dbReference>
<keyword evidence="19" id="KW-0539">Nucleus</keyword>
<evidence type="ECO:0000256" key="19">
    <source>
        <dbReference type="ARBA" id="ARBA00023242"/>
    </source>
</evidence>
<dbReference type="InterPro" id="IPR006644">
    <property type="entry name" value="Cadg"/>
</dbReference>
<evidence type="ECO:0000256" key="12">
    <source>
        <dbReference type="ARBA" id="ARBA00022729"/>
    </source>
</evidence>
<evidence type="ECO:0000256" key="2">
    <source>
        <dbReference type="ARBA" id="ARBA00004141"/>
    </source>
</evidence>
<dbReference type="SUPFAM" id="SSF111006">
    <property type="entry name" value="Dystroglycan, domain 2"/>
    <property type="match status" value="1"/>
</dbReference>
<keyword evidence="18" id="KW-0206">Cytoskeleton</keyword>
<keyword evidence="20" id="KW-0628">Postsynaptic cell membrane</keyword>
<keyword evidence="9" id="KW-0964">Secreted</keyword>
<keyword evidence="8" id="KW-0963">Cytoplasm</keyword>
<dbReference type="Pfam" id="PF00520">
    <property type="entry name" value="Ion_trans"/>
    <property type="match status" value="1"/>
</dbReference>
<evidence type="ECO:0000256" key="14">
    <source>
        <dbReference type="ARBA" id="ARBA00023018"/>
    </source>
</evidence>
<feature type="region of interest" description="Disordered" evidence="27">
    <location>
        <begin position="661"/>
        <end position="696"/>
    </location>
</feature>
<keyword evidence="31" id="KW-1185">Reference proteome</keyword>
<feature type="transmembrane region" description="Helical" evidence="28">
    <location>
        <begin position="1268"/>
        <end position="1294"/>
    </location>
</feature>
<dbReference type="InterPro" id="IPR008465">
    <property type="entry name" value="DAG1_C"/>
</dbReference>
<dbReference type="SUPFAM" id="SSF49313">
    <property type="entry name" value="Cadherin-like"/>
    <property type="match status" value="3"/>
</dbReference>
<evidence type="ECO:0000313" key="30">
    <source>
        <dbReference type="EnsemblMetazoa" id="SMAR005048-PA"/>
    </source>
</evidence>
<evidence type="ECO:0000259" key="29">
    <source>
        <dbReference type="PROSITE" id="PS51699"/>
    </source>
</evidence>
<dbReference type="GO" id="GO:0005216">
    <property type="term" value="F:monoatomic ion channel activity"/>
    <property type="evidence" value="ECO:0007669"/>
    <property type="project" value="InterPro"/>
</dbReference>
<comment type="function">
    <text evidence="21">The dystroglycan complex is involved in a number of processes including laminin and basement membrane assembly, sarcolemmal stability, cell survival, peripheral nerve myelination, nodal structure, cell migration, and epithelial polarization.</text>
</comment>
<evidence type="ECO:0000256" key="10">
    <source>
        <dbReference type="ARBA" id="ARBA00022553"/>
    </source>
</evidence>
<feature type="domain" description="Peptidase S72" evidence="29">
    <location>
        <begin position="889"/>
        <end position="1001"/>
    </location>
</feature>
<evidence type="ECO:0000256" key="13">
    <source>
        <dbReference type="ARBA" id="ARBA00022989"/>
    </source>
</evidence>
<evidence type="ECO:0000256" key="9">
    <source>
        <dbReference type="ARBA" id="ARBA00022525"/>
    </source>
</evidence>
<evidence type="ECO:0000256" key="3">
    <source>
        <dbReference type="ARBA" id="ARBA00004239"/>
    </source>
</evidence>
<dbReference type="eggNOG" id="KOG2302">
    <property type="taxonomic scope" value="Eukaryota"/>
</dbReference>
<keyword evidence="14" id="KW-0770">Synapse</keyword>
<evidence type="ECO:0000256" key="16">
    <source>
        <dbReference type="ARBA" id="ARBA00023157"/>
    </source>
</evidence>
<dbReference type="OMA" id="WRLGCSL"/>
<feature type="compositionally biased region" description="Low complexity" evidence="27">
    <location>
        <begin position="1349"/>
        <end position="1358"/>
    </location>
</feature>
<evidence type="ECO:0000256" key="26">
    <source>
        <dbReference type="ARBA" id="ARBA00034100"/>
    </source>
</evidence>
<dbReference type="eggNOG" id="KOG3781">
    <property type="taxonomic scope" value="Eukaryota"/>
</dbReference>
<dbReference type="Gene3D" id="1.10.287.70">
    <property type="match status" value="1"/>
</dbReference>
<sequence length="1434" mass="163273">MGHEHDLKHLPAEGKGVWAGLRRSALLFVYSKTYGAFVAADVIISSILLIIHTSEYVKAYYDYYLSGFEFLVLSVFLAEILLKIFALDFLVIVWDIVEIGLHFFTLIIVAAHTSWIFRLLLVFKMLRSTRFLQMIGTIKIITNSIFNSFRTALAIGTLLLINTYTFAVIGRGVFGELHSRFFSDYGSIVATMMQLLTFDEWLSIYTEITSIEKSYWSIILYIALYIIGSCFICLKSVNHHHHCLIIAIVVSNYVAAVRIVEEEVNLEHMVTKSLLVNYYSIYEYWTLQNYLDDNNTFLHKFLHGAHPLITASERPFRLVAKSGSSIALKSLETLPSEEAAQSIGAQNPVTAQYYQTLAAIEFNMNSLHRYSYTKDMLIDLALNKQMRSPPVATAGHSALPTWLYFKTSTSILEGVPLEDDVGQNYISVVAYGEANDTANDVFFIDVLPANHESKIPVRSMTTEDNHHCKRSESSWRLVISIDSNISTMPSSNRGELLLKASEYLNAAQDELQLLLRNDRNSLDDSAIRAGPGNANIYQTANAVIIWKIACQILTPSIEVVLSKLESDARNGALSEVVGVPVIGWHLTKHLLTPSLRVKRQLRADYSTPVPALTPTKPAVPHFWETDDDNRFEESFDESEVQPPMRFIPTMASPTFLEASTYPSHHPHHHDQHQRTKSRGRHMHNHDMTTYPHTRDNDKNARYRMESHFYQTPVPTPDLHHTTVFLEPSRVFPDEIPSEPTDWQPFHTSTPVLLQPLFTPDLVHPSVEEGISTLEPTEFYNTGPVVRNRIQKMSIVAGKFFDFHIPEDTFYDREQKDTPNLELRFLTYEGKEIADDFWVQFDAKRQMLYGLPAKDFINNWEFLLEAVDKHGEFVREAIEINVEQHQMDLALNHEFMFEVEYDKSALPKILDRNVQLLTRLRKVFGEVGLLNESVITVLPSSKGTFSWTNDTISERSGCPIKEIERQRNILIKKDKEHQRTRLEQALGPDFRLGNVQPLVLIKWLSHCKHHITTIPPHVPRINTAPRVPNPIEVIHATEGQFFEYAIKDDTFYDEEQGDTRFLDLELRRGGGEALKPNFWVRYDTTQQLLVGLPMKGDVGVNSLKLTAFDKEGLFDSDSFVIVVLSRPANRSSPLIEFGIVLDYDFEAFQNDYSRKIMIIDKLRRLYNDSDCTYIDVRNIENGSVIFTWTNTTLSQKVCPKETIIVLLSYLMTDEGLVTSNLTEVMRPEFNVTKAIATPFGVCMNYITPTSGVIITTTEKPRQATSDDDIYISTIVPALVIAAMLIVAAIVACILYRKKRKGKMTMEDSSTFVKRGAPVIFTHELEEKPDSAKHPMIMKEEKPPLPPPEYPRTSSGSSSPSTPPLHGHDHSRSGRHSKSPYHRSHQVPTLEQQQAQPTESSPLYQPPPPVTADRDNRMHWPKHALTYRMPPPYVPP</sequence>
<evidence type="ECO:0000256" key="8">
    <source>
        <dbReference type="ARBA" id="ARBA00022490"/>
    </source>
</evidence>
<dbReference type="InterPro" id="IPR030398">
    <property type="entry name" value="SEA_DG_dom"/>
</dbReference>
<dbReference type="PANTHER" id="PTHR21559:SF21">
    <property type="entry name" value="DYSTROGLYCAN 1"/>
    <property type="match status" value="1"/>
</dbReference>